<gene>
    <name evidence="6" type="ORF">DB88DRAFT_476271</name>
</gene>
<dbReference type="InterPro" id="IPR036394">
    <property type="entry name" value="Ribosomal_uL22_sf"/>
</dbReference>
<keyword evidence="2 4" id="KW-0689">Ribosomal protein</keyword>
<evidence type="ECO:0000313" key="6">
    <source>
        <dbReference type="EMBL" id="KAK1926981.1"/>
    </source>
</evidence>
<dbReference type="SUPFAM" id="SSF54843">
    <property type="entry name" value="Ribosomal protein L22"/>
    <property type="match status" value="1"/>
</dbReference>
<evidence type="ECO:0000256" key="3">
    <source>
        <dbReference type="ARBA" id="ARBA00023274"/>
    </source>
</evidence>
<dbReference type="GO" id="GO:0003735">
    <property type="term" value="F:structural constituent of ribosome"/>
    <property type="evidence" value="ECO:0007669"/>
    <property type="project" value="InterPro"/>
</dbReference>
<dbReference type="PANTHER" id="PTHR13501">
    <property type="entry name" value="CHLOROPLAST 50S RIBOSOMAL PROTEIN L22-RELATED"/>
    <property type="match status" value="1"/>
</dbReference>
<organism evidence="6 7">
    <name type="scientific">Papiliotrema laurentii</name>
    <name type="common">Cryptococcus laurentii</name>
    <dbReference type="NCBI Taxonomy" id="5418"/>
    <lineage>
        <taxon>Eukaryota</taxon>
        <taxon>Fungi</taxon>
        <taxon>Dikarya</taxon>
        <taxon>Basidiomycota</taxon>
        <taxon>Agaricomycotina</taxon>
        <taxon>Tremellomycetes</taxon>
        <taxon>Tremellales</taxon>
        <taxon>Rhynchogastremaceae</taxon>
        <taxon>Papiliotrema</taxon>
    </lineage>
</organism>
<dbReference type="Proteomes" id="UP001182556">
    <property type="component" value="Unassembled WGS sequence"/>
</dbReference>
<protein>
    <submittedName>
        <fullName evidence="6">Ribosomal protein L22/L17</fullName>
    </submittedName>
</protein>
<accession>A0AAD9FVM9</accession>
<sequence>MSRSIRSAATLAHNAMAGPSRLTAQPLLARPAALPQRTMFSGSFLPSWLTKRQEAETIEKRKAKKTNISEEQEGSMPIKPRAQGGSLAAAEGSEAAPTEISDAGIFEGLDVEDEGIVGSEAAQRRQVRRVSNRPGADKFTEHWYTSARHKIAPKKLRLLAKQISGLPVEEAILQMQYSLKGAAKWIKPNLVLARQHAINYKGANPHLLKVAEALVNKDPYGPKRVDIKGRGRFGIMRHPYCRLKFVLREGKTMEEVVQARFENDVNKHARSATIFPERTPLRRRVNSGWAW</sequence>
<comment type="caution">
    <text evidence="6">The sequence shown here is derived from an EMBL/GenBank/DDBJ whole genome shotgun (WGS) entry which is preliminary data.</text>
</comment>
<dbReference type="Gene3D" id="3.90.470.10">
    <property type="entry name" value="Ribosomal protein L22/L17"/>
    <property type="match status" value="1"/>
</dbReference>
<dbReference type="GO" id="GO:0006412">
    <property type="term" value="P:translation"/>
    <property type="evidence" value="ECO:0007669"/>
    <property type="project" value="InterPro"/>
</dbReference>
<feature type="compositionally biased region" description="Low complexity" evidence="5">
    <location>
        <begin position="82"/>
        <end position="96"/>
    </location>
</feature>
<feature type="region of interest" description="Disordered" evidence="5">
    <location>
        <begin position="59"/>
        <end position="96"/>
    </location>
</feature>
<dbReference type="AlphaFoldDB" id="A0AAD9FVM9"/>
<dbReference type="Pfam" id="PF00237">
    <property type="entry name" value="Ribosomal_L22"/>
    <property type="match status" value="1"/>
</dbReference>
<proteinExistence type="inferred from homology"/>
<keyword evidence="3 4" id="KW-0687">Ribonucleoprotein</keyword>
<evidence type="ECO:0000313" key="7">
    <source>
        <dbReference type="Proteomes" id="UP001182556"/>
    </source>
</evidence>
<dbReference type="GO" id="GO:0005762">
    <property type="term" value="C:mitochondrial large ribosomal subunit"/>
    <property type="evidence" value="ECO:0007669"/>
    <property type="project" value="TreeGrafter"/>
</dbReference>
<name>A0AAD9FVM9_PAPLA</name>
<evidence type="ECO:0000256" key="4">
    <source>
        <dbReference type="RuleBase" id="RU004005"/>
    </source>
</evidence>
<dbReference type="InterPro" id="IPR001063">
    <property type="entry name" value="Ribosomal_uL22"/>
</dbReference>
<comment type="similarity">
    <text evidence="1 4">Belongs to the universal ribosomal protein uL22 family.</text>
</comment>
<dbReference type="InterPro" id="IPR047867">
    <property type="entry name" value="Ribosomal_uL22_bac/org-type"/>
</dbReference>
<dbReference type="PANTHER" id="PTHR13501:SF8">
    <property type="entry name" value="LARGE RIBOSOMAL SUBUNIT PROTEIN UL22M"/>
    <property type="match status" value="1"/>
</dbReference>
<keyword evidence="7" id="KW-1185">Reference proteome</keyword>
<dbReference type="EMBL" id="JAODAN010000001">
    <property type="protein sequence ID" value="KAK1926981.1"/>
    <property type="molecule type" value="Genomic_DNA"/>
</dbReference>
<evidence type="ECO:0000256" key="1">
    <source>
        <dbReference type="ARBA" id="ARBA00009451"/>
    </source>
</evidence>
<reference evidence="6" key="1">
    <citation type="submission" date="2023-02" db="EMBL/GenBank/DDBJ databases">
        <title>Identification and recombinant expression of a fungal hydrolase from Papiliotrema laurentii that hydrolyzes apple cutin and clears colloidal polyester polyurethane.</title>
        <authorList>
            <consortium name="DOE Joint Genome Institute"/>
            <person name="Roman V.A."/>
            <person name="Bojanowski C."/>
            <person name="Crable B.R."/>
            <person name="Wagner D.N."/>
            <person name="Hung C.S."/>
            <person name="Nadeau L.J."/>
            <person name="Schratz L."/>
            <person name="Haridas S."/>
            <person name="Pangilinan J."/>
            <person name="Lipzen A."/>
            <person name="Na H."/>
            <person name="Yan M."/>
            <person name="Ng V."/>
            <person name="Grigoriev I.V."/>
            <person name="Spatafora J.W."/>
            <person name="Barlow D."/>
            <person name="Biffinger J."/>
            <person name="Kelley-Loughnane N."/>
            <person name="Varaljay V.A."/>
            <person name="Crookes-Goodson W.J."/>
        </authorList>
    </citation>
    <scope>NUCLEOTIDE SEQUENCE</scope>
    <source>
        <strain evidence="6">5307AH</strain>
    </source>
</reference>
<evidence type="ECO:0000256" key="2">
    <source>
        <dbReference type="ARBA" id="ARBA00022980"/>
    </source>
</evidence>
<evidence type="ECO:0000256" key="5">
    <source>
        <dbReference type="SAM" id="MobiDB-lite"/>
    </source>
</evidence>